<name>A0A1C3N5W4_9ACTN</name>
<dbReference type="STRING" id="307121.GA0070620_3492"/>
<dbReference type="Proteomes" id="UP000199393">
    <property type="component" value="Chromosome I"/>
</dbReference>
<protein>
    <submittedName>
        <fullName evidence="1">Uncharacterized protein</fullName>
    </submittedName>
</protein>
<dbReference type="AlphaFoldDB" id="A0A1C3N5W4"/>
<dbReference type="EMBL" id="LT598496">
    <property type="protein sequence ID" value="SBV27961.1"/>
    <property type="molecule type" value="Genomic_DNA"/>
</dbReference>
<organism evidence="1 2">
    <name type="scientific">Micromonospora krabiensis</name>
    <dbReference type="NCBI Taxonomy" id="307121"/>
    <lineage>
        <taxon>Bacteria</taxon>
        <taxon>Bacillati</taxon>
        <taxon>Actinomycetota</taxon>
        <taxon>Actinomycetes</taxon>
        <taxon>Micromonosporales</taxon>
        <taxon>Micromonosporaceae</taxon>
        <taxon>Micromonospora</taxon>
    </lineage>
</organism>
<gene>
    <name evidence="1" type="ORF">GA0070620_3492</name>
</gene>
<accession>A0A1C3N5W4</accession>
<reference evidence="2" key="1">
    <citation type="submission" date="2016-06" db="EMBL/GenBank/DDBJ databases">
        <authorList>
            <person name="Varghese N."/>
        </authorList>
    </citation>
    <scope>NUCLEOTIDE SEQUENCE [LARGE SCALE GENOMIC DNA]</scope>
    <source>
        <strain evidence="2">DSM 45344</strain>
    </source>
</reference>
<proteinExistence type="predicted"/>
<keyword evidence="2" id="KW-1185">Reference proteome</keyword>
<sequence length="110" mass="11895">MTDLAKESLAIESLAMEADWSVLDDADTVAAVESAAAIVAAKYRDRAVNMLAEYDDLRQEGFILAATKERLQGLDPSLLTFRLVQELNGLVKYGAPKASATVYLSTLEDA</sequence>
<evidence type="ECO:0000313" key="1">
    <source>
        <dbReference type="EMBL" id="SBV27961.1"/>
    </source>
</evidence>
<evidence type="ECO:0000313" key="2">
    <source>
        <dbReference type="Proteomes" id="UP000199393"/>
    </source>
</evidence>